<evidence type="ECO:0000313" key="2">
    <source>
        <dbReference type="Proteomes" id="UP001600165"/>
    </source>
</evidence>
<organism evidence="1 2">
    <name type="scientific">Almyronema epifaneia S1</name>
    <dbReference type="NCBI Taxonomy" id="2991925"/>
    <lineage>
        <taxon>Bacteria</taxon>
        <taxon>Bacillati</taxon>
        <taxon>Cyanobacteriota</taxon>
        <taxon>Cyanophyceae</taxon>
        <taxon>Nodosilineales</taxon>
        <taxon>Nodosilineaceae</taxon>
        <taxon>Almyronema</taxon>
        <taxon>Almyronema epifaneia</taxon>
    </lineage>
</organism>
<evidence type="ECO:0000313" key="1">
    <source>
        <dbReference type="EMBL" id="MFE4108457.1"/>
    </source>
</evidence>
<proteinExistence type="predicted"/>
<dbReference type="RefSeq" id="WP_377968088.1">
    <property type="nucleotide sequence ID" value="NZ_JBHZOL010000111.1"/>
</dbReference>
<dbReference type="Proteomes" id="UP001600165">
    <property type="component" value="Unassembled WGS sequence"/>
</dbReference>
<sequence>MQFDSSTPSARSAGVGSVDDLLRRFDELAEEDQGVFIEALIRKEKIQRIMNLVAKCAKTRIEDIRDP</sequence>
<keyword evidence="2" id="KW-1185">Reference proteome</keyword>
<comment type="caution">
    <text evidence="1">The sequence shown here is derived from an EMBL/GenBank/DDBJ whole genome shotgun (WGS) entry which is preliminary data.</text>
</comment>
<name>A0ABW6ILH9_9CYAN</name>
<dbReference type="EMBL" id="JBHZOL010000111">
    <property type="protein sequence ID" value="MFE4108457.1"/>
    <property type="molecule type" value="Genomic_DNA"/>
</dbReference>
<gene>
    <name evidence="1" type="ORF">ACFVKH_19430</name>
</gene>
<protein>
    <submittedName>
        <fullName evidence="1">Uncharacterized protein</fullName>
    </submittedName>
</protein>
<accession>A0ABW6ILH9</accession>
<reference evidence="1 2" key="1">
    <citation type="submission" date="2024-10" db="EMBL/GenBank/DDBJ databases">
        <authorList>
            <person name="Ratan Roy A."/>
            <person name="Morales Sandoval P.H."/>
            <person name="De Los Santos Villalobos S."/>
            <person name="Chakraborty S."/>
            <person name="Mukherjee J."/>
        </authorList>
    </citation>
    <scope>NUCLEOTIDE SEQUENCE [LARGE SCALE GENOMIC DNA]</scope>
    <source>
        <strain evidence="1 2">S1</strain>
    </source>
</reference>